<accession>A0A2T0SLI9</accession>
<comment type="caution">
    <text evidence="2">The sequence shown here is derived from an EMBL/GenBank/DDBJ whole genome shotgun (WGS) entry which is preliminary data.</text>
</comment>
<protein>
    <submittedName>
        <fullName evidence="2">Uncharacterized protein</fullName>
    </submittedName>
</protein>
<organism evidence="2 3">
    <name type="scientific">Umezawaea tangerina</name>
    <dbReference type="NCBI Taxonomy" id="84725"/>
    <lineage>
        <taxon>Bacteria</taxon>
        <taxon>Bacillati</taxon>
        <taxon>Actinomycetota</taxon>
        <taxon>Actinomycetes</taxon>
        <taxon>Pseudonocardiales</taxon>
        <taxon>Pseudonocardiaceae</taxon>
        <taxon>Umezawaea</taxon>
    </lineage>
</organism>
<sequence>MLIAGIAAFLVVAGVVVVIAMRADRTTDAAAVDGAPIPITSTSMYRQPATAIPTTRTTTPPPSTTIPPGYREVTGPGGIIVGIPRDWQVRPGAVPSNQQADDPTSPGDLLRFGGSPSTTSSLLESVAQNETDNSGIKDGYQRLKLQRASTQAGLEAVEWEFLFAKDGGTRHARGLFWRLNGTDFVVYASGSTTTWPRVQPVFEVMVRTAGPK</sequence>
<evidence type="ECO:0000313" key="3">
    <source>
        <dbReference type="Proteomes" id="UP000239494"/>
    </source>
</evidence>
<name>A0A2T0SLI9_9PSEU</name>
<evidence type="ECO:0000313" key="2">
    <source>
        <dbReference type="EMBL" id="PRY34274.1"/>
    </source>
</evidence>
<dbReference type="Proteomes" id="UP000239494">
    <property type="component" value="Unassembled WGS sequence"/>
</dbReference>
<keyword evidence="3" id="KW-1185">Reference proteome</keyword>
<dbReference type="AlphaFoldDB" id="A0A2T0SLI9"/>
<feature type="region of interest" description="Disordered" evidence="1">
    <location>
        <begin position="52"/>
        <end position="71"/>
    </location>
</feature>
<feature type="region of interest" description="Disordered" evidence="1">
    <location>
        <begin position="90"/>
        <end position="120"/>
    </location>
</feature>
<dbReference type="EMBL" id="PVTF01000017">
    <property type="protein sequence ID" value="PRY34274.1"/>
    <property type="molecule type" value="Genomic_DNA"/>
</dbReference>
<proteinExistence type="predicted"/>
<reference evidence="2 3" key="1">
    <citation type="submission" date="2018-03" db="EMBL/GenBank/DDBJ databases">
        <title>Genomic Encyclopedia of Archaeal and Bacterial Type Strains, Phase II (KMG-II): from individual species to whole genera.</title>
        <authorList>
            <person name="Goeker M."/>
        </authorList>
    </citation>
    <scope>NUCLEOTIDE SEQUENCE [LARGE SCALE GENOMIC DNA]</scope>
    <source>
        <strain evidence="2 3">DSM 44720</strain>
    </source>
</reference>
<gene>
    <name evidence="2" type="ORF">CLV43_11747</name>
</gene>
<evidence type="ECO:0000256" key="1">
    <source>
        <dbReference type="SAM" id="MobiDB-lite"/>
    </source>
</evidence>